<evidence type="ECO:0000313" key="3">
    <source>
        <dbReference type="Proteomes" id="UP000480246"/>
    </source>
</evidence>
<dbReference type="AlphaFoldDB" id="A0A7C8KRX8"/>
<keyword evidence="3" id="KW-1185">Reference proteome</keyword>
<dbReference type="InterPro" id="IPR050312">
    <property type="entry name" value="IolE/XylAMocC-like"/>
</dbReference>
<keyword evidence="2" id="KW-0413">Isomerase</keyword>
<dbReference type="EMBL" id="WEID01000097">
    <property type="protein sequence ID" value="KAB8127027.1"/>
    <property type="molecule type" value="Genomic_DNA"/>
</dbReference>
<dbReference type="InterPro" id="IPR013022">
    <property type="entry name" value="Xyl_isomerase-like_TIM-brl"/>
</dbReference>
<dbReference type="PANTHER" id="PTHR12110">
    <property type="entry name" value="HYDROXYPYRUVATE ISOMERASE"/>
    <property type="match status" value="1"/>
</dbReference>
<protein>
    <submittedName>
        <fullName evidence="2">Sugar phosphate isomerase/epimerase</fullName>
    </submittedName>
</protein>
<gene>
    <name evidence="2" type="ORF">F9U64_18605</name>
</gene>
<name>A0A7C8KRX8_9BACI</name>
<dbReference type="OrthoDB" id="9779184at2"/>
<dbReference type="RefSeq" id="WP_153406382.1">
    <property type="nucleotide sequence ID" value="NZ_ML762445.1"/>
</dbReference>
<dbReference type="Pfam" id="PF01261">
    <property type="entry name" value="AP_endonuc_2"/>
    <property type="match status" value="1"/>
</dbReference>
<dbReference type="PANTHER" id="PTHR12110:SF21">
    <property type="entry name" value="XYLOSE ISOMERASE-LIKE TIM BARREL DOMAIN-CONTAINING PROTEIN"/>
    <property type="match status" value="1"/>
</dbReference>
<proteinExistence type="predicted"/>
<dbReference type="Gene3D" id="3.20.20.150">
    <property type="entry name" value="Divalent-metal-dependent TIM barrel enzymes"/>
    <property type="match status" value="1"/>
</dbReference>
<evidence type="ECO:0000259" key="1">
    <source>
        <dbReference type="Pfam" id="PF01261"/>
    </source>
</evidence>
<dbReference type="InterPro" id="IPR036237">
    <property type="entry name" value="Xyl_isomerase-like_sf"/>
</dbReference>
<accession>A0A7C8KRX8</accession>
<reference evidence="2 3" key="1">
    <citation type="submission" date="2019-10" db="EMBL/GenBank/DDBJ databases">
        <title>Gracilibacillus sp. nov. isolated from rice seeds.</title>
        <authorList>
            <person name="He S."/>
        </authorList>
    </citation>
    <scope>NUCLEOTIDE SEQUENCE [LARGE SCALE GENOMIC DNA]</scope>
    <source>
        <strain evidence="2 3">TD8</strain>
    </source>
</reference>
<dbReference type="Proteomes" id="UP000480246">
    <property type="component" value="Unassembled WGS sequence"/>
</dbReference>
<sequence length="292" mass="32514">MNYKIGMRISPNIGKQGIGSAAKWAASVGLDVLDVPYINKEVKAVCEENGIDIGSVDGAGAVGSTKLLSKDKQARDEAVALIKKQMDEMSELGATVMFMCLIPEDINTSRKESFHLWKETFPDIVKHAEQTGVYIALEGYPGPAPQYPTIGCTPEMLRAMFKEIPSKHFGLNYDPSHLVRLGIDHLRVLSEFGDRINYCHGKDTEILAEELYECGNLAATFGSQYDFSEGSWRYTIPGHGEVEWDKVAVRLEKIGYRGPVSIELEDHRYWGSLEAEQQGIVKAKEHLALYLK</sequence>
<feature type="domain" description="Xylose isomerase-like TIM barrel" evidence="1">
    <location>
        <begin position="40"/>
        <end position="283"/>
    </location>
</feature>
<evidence type="ECO:0000313" key="2">
    <source>
        <dbReference type="EMBL" id="KAB8127027.1"/>
    </source>
</evidence>
<dbReference type="SUPFAM" id="SSF51658">
    <property type="entry name" value="Xylose isomerase-like"/>
    <property type="match status" value="1"/>
</dbReference>
<comment type="caution">
    <text evidence="2">The sequence shown here is derived from an EMBL/GenBank/DDBJ whole genome shotgun (WGS) entry which is preliminary data.</text>
</comment>
<dbReference type="GO" id="GO:0016853">
    <property type="term" value="F:isomerase activity"/>
    <property type="evidence" value="ECO:0007669"/>
    <property type="project" value="UniProtKB-KW"/>
</dbReference>
<organism evidence="2 3">
    <name type="scientific">Gracilibacillus oryzae</name>
    <dbReference type="NCBI Taxonomy" id="1672701"/>
    <lineage>
        <taxon>Bacteria</taxon>
        <taxon>Bacillati</taxon>
        <taxon>Bacillota</taxon>
        <taxon>Bacilli</taxon>
        <taxon>Bacillales</taxon>
        <taxon>Bacillaceae</taxon>
        <taxon>Gracilibacillus</taxon>
    </lineage>
</organism>